<dbReference type="AlphaFoldDB" id="K0TJA1"/>
<sequence length="254" mass="28913">MGQWYNRSLASVPCVPKAPSSRIKDKVPLLYSYRQLAEPAMKDWRVNAYIRCSFDVINKTGLSVGTNDYIMLQIGDEHSQDDTLPTIAKTRFSRHAKLKGGKTAPKSIIWPLVMQRHFLQPIEELLSLEGVSEWEDKKEVLLWRGSPTGVDGGDHRLLEGHVDGGVRINFISSKETVRVVPFMLDRPVLASRRVLSDLDMKAQLDYKYLLSLEATKYMENLWMSEKAKKSNNEIAAKLGTMYHAQFNRALKLCT</sequence>
<reference evidence="1 2" key="1">
    <citation type="journal article" date="2012" name="Genome Biol.">
        <title>Genome and low-iron response of an oceanic diatom adapted to chronic iron limitation.</title>
        <authorList>
            <person name="Lommer M."/>
            <person name="Specht M."/>
            <person name="Roy A.S."/>
            <person name="Kraemer L."/>
            <person name="Andreson R."/>
            <person name="Gutowska M.A."/>
            <person name="Wolf J."/>
            <person name="Bergner S.V."/>
            <person name="Schilhabel M.B."/>
            <person name="Klostermeier U.C."/>
            <person name="Beiko R.G."/>
            <person name="Rosenstiel P."/>
            <person name="Hippler M."/>
            <person name="Laroche J."/>
        </authorList>
    </citation>
    <scope>NUCLEOTIDE SEQUENCE [LARGE SCALE GENOMIC DNA]</scope>
    <source>
        <strain evidence="1 2">CCMP1005</strain>
    </source>
</reference>
<comment type="caution">
    <text evidence="1">The sequence shown here is derived from an EMBL/GenBank/DDBJ whole genome shotgun (WGS) entry which is preliminary data.</text>
</comment>
<proteinExistence type="predicted"/>
<gene>
    <name evidence="1" type="ORF">THAOC_07960</name>
</gene>
<accession>K0TJA1</accession>
<organism evidence="1 2">
    <name type="scientific">Thalassiosira oceanica</name>
    <name type="common">Marine diatom</name>
    <dbReference type="NCBI Taxonomy" id="159749"/>
    <lineage>
        <taxon>Eukaryota</taxon>
        <taxon>Sar</taxon>
        <taxon>Stramenopiles</taxon>
        <taxon>Ochrophyta</taxon>
        <taxon>Bacillariophyta</taxon>
        <taxon>Coscinodiscophyceae</taxon>
        <taxon>Thalassiosirophycidae</taxon>
        <taxon>Thalassiosirales</taxon>
        <taxon>Thalassiosiraceae</taxon>
        <taxon>Thalassiosira</taxon>
    </lineage>
</organism>
<dbReference type="Proteomes" id="UP000266841">
    <property type="component" value="Unassembled WGS sequence"/>
</dbReference>
<evidence type="ECO:0000313" key="2">
    <source>
        <dbReference type="Proteomes" id="UP000266841"/>
    </source>
</evidence>
<evidence type="ECO:0000313" key="1">
    <source>
        <dbReference type="EMBL" id="EJK70662.1"/>
    </source>
</evidence>
<protein>
    <submittedName>
        <fullName evidence="1">Uncharacterized protein</fullName>
    </submittedName>
</protein>
<dbReference type="EMBL" id="AGNL01008223">
    <property type="protein sequence ID" value="EJK70662.1"/>
    <property type="molecule type" value="Genomic_DNA"/>
</dbReference>
<keyword evidence="2" id="KW-1185">Reference proteome</keyword>
<name>K0TJA1_THAOC</name>